<evidence type="ECO:0000313" key="2">
    <source>
        <dbReference type="Proteomes" id="UP000598971"/>
    </source>
</evidence>
<reference evidence="1" key="1">
    <citation type="submission" date="2019-10" db="EMBL/GenBank/DDBJ databases">
        <title>Draft genome sequence of Panacibacter sp. KCS-6.</title>
        <authorList>
            <person name="Yim K.J."/>
        </authorList>
    </citation>
    <scope>NUCLEOTIDE SEQUENCE</scope>
    <source>
        <strain evidence="1">KCS-6</strain>
    </source>
</reference>
<proteinExistence type="predicted"/>
<dbReference type="EMBL" id="WHPF01000003">
    <property type="protein sequence ID" value="NNV54892.1"/>
    <property type="molecule type" value="Genomic_DNA"/>
</dbReference>
<accession>A0A8J8FE10</accession>
<organism evidence="1 2">
    <name type="scientific">Limnovirga soli</name>
    <dbReference type="NCBI Taxonomy" id="2656915"/>
    <lineage>
        <taxon>Bacteria</taxon>
        <taxon>Pseudomonadati</taxon>
        <taxon>Bacteroidota</taxon>
        <taxon>Chitinophagia</taxon>
        <taxon>Chitinophagales</taxon>
        <taxon>Chitinophagaceae</taxon>
        <taxon>Limnovirga</taxon>
    </lineage>
</organism>
<dbReference type="AlphaFoldDB" id="A0A8J8FE10"/>
<sequence length="94" mass="10674">MKDISSSDASSKAKNVQIIEEFIRNIPFETMTDVDTISPPLNTPSTRSHYNSNIIELHSHTQSTIENIEKRAGNIHLRENAVDRAMAKQPQEFH</sequence>
<dbReference type="Proteomes" id="UP000598971">
    <property type="component" value="Unassembled WGS sequence"/>
</dbReference>
<dbReference type="RefSeq" id="WP_171606807.1">
    <property type="nucleotide sequence ID" value="NZ_WHPF01000003.1"/>
</dbReference>
<comment type="caution">
    <text evidence="1">The sequence shown here is derived from an EMBL/GenBank/DDBJ whole genome shotgun (WGS) entry which is preliminary data.</text>
</comment>
<evidence type="ECO:0000313" key="1">
    <source>
        <dbReference type="EMBL" id="NNV54892.1"/>
    </source>
</evidence>
<gene>
    <name evidence="1" type="ORF">GD597_05420</name>
</gene>
<protein>
    <submittedName>
        <fullName evidence="1">Uncharacterized protein</fullName>
    </submittedName>
</protein>
<keyword evidence="2" id="KW-1185">Reference proteome</keyword>
<name>A0A8J8FE10_9BACT</name>